<dbReference type="InterPro" id="IPR000477">
    <property type="entry name" value="RT_dom"/>
</dbReference>
<name>A0AAF0UC38_SOLVR</name>
<dbReference type="Pfam" id="PF00078">
    <property type="entry name" value="RVT_1"/>
    <property type="match status" value="1"/>
</dbReference>
<dbReference type="Pfam" id="PF14111">
    <property type="entry name" value="DUF4283"/>
    <property type="match status" value="1"/>
</dbReference>
<dbReference type="Gene3D" id="3.60.10.10">
    <property type="entry name" value="Endonuclease/exonuclease/phosphatase"/>
    <property type="match status" value="1"/>
</dbReference>
<dbReference type="Gene3D" id="3.30.420.10">
    <property type="entry name" value="Ribonuclease H-like superfamily/Ribonuclease H"/>
    <property type="match status" value="1"/>
</dbReference>
<dbReference type="SUPFAM" id="SSF56219">
    <property type="entry name" value="DNase I-like"/>
    <property type="match status" value="1"/>
</dbReference>
<organism evidence="3 4">
    <name type="scientific">Solanum verrucosum</name>
    <dbReference type="NCBI Taxonomy" id="315347"/>
    <lineage>
        <taxon>Eukaryota</taxon>
        <taxon>Viridiplantae</taxon>
        <taxon>Streptophyta</taxon>
        <taxon>Embryophyta</taxon>
        <taxon>Tracheophyta</taxon>
        <taxon>Spermatophyta</taxon>
        <taxon>Magnoliopsida</taxon>
        <taxon>eudicotyledons</taxon>
        <taxon>Gunneridae</taxon>
        <taxon>Pentapetalae</taxon>
        <taxon>asterids</taxon>
        <taxon>lamiids</taxon>
        <taxon>Solanales</taxon>
        <taxon>Solanaceae</taxon>
        <taxon>Solanoideae</taxon>
        <taxon>Solaneae</taxon>
        <taxon>Solanum</taxon>
    </lineage>
</organism>
<gene>
    <name evidence="3" type="ORF">MTR67_036474</name>
</gene>
<dbReference type="Pfam" id="PF13456">
    <property type="entry name" value="RVT_3"/>
    <property type="match status" value="1"/>
</dbReference>
<dbReference type="GO" id="GO:0004523">
    <property type="term" value="F:RNA-DNA hybrid ribonuclease activity"/>
    <property type="evidence" value="ECO:0007669"/>
    <property type="project" value="InterPro"/>
</dbReference>
<dbReference type="CDD" id="cd06222">
    <property type="entry name" value="RNase_H_like"/>
    <property type="match status" value="1"/>
</dbReference>
<evidence type="ECO:0000313" key="3">
    <source>
        <dbReference type="EMBL" id="WMV43089.1"/>
    </source>
</evidence>
<dbReference type="InterPro" id="IPR043502">
    <property type="entry name" value="DNA/RNA_pol_sf"/>
</dbReference>
<keyword evidence="4" id="KW-1185">Reference proteome</keyword>
<dbReference type="InterPro" id="IPR002156">
    <property type="entry name" value="RNaseH_domain"/>
</dbReference>
<dbReference type="GO" id="GO:0003676">
    <property type="term" value="F:nucleic acid binding"/>
    <property type="evidence" value="ECO:0007669"/>
    <property type="project" value="InterPro"/>
</dbReference>
<proteinExistence type="predicted"/>
<evidence type="ECO:0000256" key="1">
    <source>
        <dbReference type="SAM" id="MobiDB-lite"/>
    </source>
</evidence>
<dbReference type="PANTHER" id="PTHR33116:SF67">
    <property type="entry name" value="REVERSE TRANSCRIPTASE"/>
    <property type="match status" value="1"/>
</dbReference>
<feature type="compositionally biased region" description="Basic and acidic residues" evidence="1">
    <location>
        <begin position="384"/>
        <end position="395"/>
    </location>
</feature>
<sequence length="1900" mass="218502">MVAPATGQPTLGAGQSNLLQDSSFPPLIQYNLGDKQNFPIEPAPLPNVSRSIIANYANALTNHNTTQGRKAGIEPIPMKQLSYNNGIPRLVWTEEEVDRMNILEDLQYAVIEKFSYGWPELEELRTILPHQCNIKGECKIGLLRNRHILIRLDQKADFINLMSKSIYYILAKDGYSYSMRPLIYDAKFKVDEETTQAMAWISFPDLKPTYFVKEALFSLATAVGKPLQLDMATINKTRPSCARVKVQVDILGEFPKFVEMEIINEATKESRLENVKIQYDMLPKYCKQCKVQGHEDEACRNLHPELRNINVTNEKETDQEQKGSSNEEQGNEVASKRRRIIRRYWKPVNIKEPHKHSSNQVKGDKGIVIAGINIKNAFDALTEGNEKEQPEESTGRNDNLNDQASEVKGQVDKGLHLSSTKEWITNAFANYQEKRGEKANSINSTSETDNGNKIITLHNGEIRDEDHQGDHQQWIDDGEKRGGETPAQKSPQVSNLNQHNHNEPSNLALVEITQADEEENEPTKLALVGITQADEKERLLMKELTEAEFQTPLQIADSTCEERYSAEYVFPDTTINKKSAIAICSAKSAPMETLHSLISHQSQGDKVVESNDTSVEFIEDKDEGNSVQNAIEVYKEAGLSPLAISKSKKDTAQQITLQLTLENGKQIITSMVYAKCSAEERIELWNDLYFISDNYAGPWLIGGDFNVILGEDEKIGGLPVYIQEYEDFAFCVNSCELFDINFSGSPFTWWNGRVDETSIFKRLDRVMINSELQELFGTVELQYLARTGSDHTPLLLTCGGLSQSFKKPFRFLKFWTDREDFKDAVKASWCGDYSDDVFLQWKLKLKKTKLALTKWSREQFGDIFKQLLIREEIVRLKEELFEHSPTIDNRVVLNQAHAEYKLYLHYEEEFWRQKASIQWYSEGDKNTKFFHGLVRGRRRRLNLQKILKADGQWAEGKDAVAAEAIRFFQNQFSGNDLNIDYSLLQNIQPLVTTEDNELLNMTPNETEVKKVVFELNEESACGPDGFTGHFFQVCWEIVGADILSIVQAFFLGNTLPKSITHTNLVLLPKKENIQTFSDLRPISLSNFINKVISRLMHDRLEGLLPRLISVNQSGFVKGRSISENILLAQEIITDIRKRGKPANVVIKLDMAKAYDRVNWSFLVKILGHMGFNSGVVDKIWRLIANNWYSVLINGQTHGFFHSTRGVKQGDPLSPALFIITAEILSRALNQLFQNTEFIGYGMPKWSEKLNHFAYADDTIIFASAEKKTIALIMNVLKEYENQSGQKINKDKSYFYMFSKASNALIREVEEATGFVRGHFPITYLGCPISHARMKKVHFNDLIKKVQNKLQVWKGKLLSFGGKVVLIKHVLQSMPIYLLSVLVPPICVIKDLQRIFARFLWNFKENGRAKHWIAWDDTCLPKEEGGIGFRSLFDVSKAVFAKLWWNFRTKVSLWTFYMWNKYCKRFRPQVVEWNGGSQVWKMMLMARDSFDQEIWWEPRCGHASLWHDNWTQLGALQYIMPVGHVLDGNFEEVNQLRMDGKWNNDLMTELIGKNICDHVIHVMGHIQQTEDRDKQWWMPSSKGLFTVGSAWEIIRSRKDLQKDIMFIWEKGLPFKISFLMWRIWFKRIPIGEVLVKNRITDQMECCCCENNISESFNHLFVLCPDVNYLWKLFAGAIGMQGPFNQMKQTIYKWWDEDCAPKLRPLCRAIPSFIIWQVWKRRNMILHGGNMTIHAMVLEINRNIHLMAKTIYPWLAEMPSSWPAIVQFLESYMPLIHTTVVRWKCPKRDSYKCNSDGGLESKAFCIRDGHGDLVYAEAWKIDDYSALEAEVKGFKRGLLYCLSHNLIPLIMETDSLIIKKILDGIWEVPWAISVDIREAMENKDVTVLHTFREGNKLADYLT</sequence>
<feature type="compositionally biased region" description="Polar residues" evidence="1">
    <location>
        <begin position="487"/>
        <end position="503"/>
    </location>
</feature>
<dbReference type="SUPFAM" id="SSF56672">
    <property type="entry name" value="DNA/RNA polymerases"/>
    <property type="match status" value="1"/>
</dbReference>
<reference evidence="3" key="1">
    <citation type="submission" date="2023-08" db="EMBL/GenBank/DDBJ databases">
        <title>A de novo genome assembly of Solanum verrucosum Schlechtendal, a Mexican diploid species geographically isolated from the other diploid A-genome species in potato relatives.</title>
        <authorList>
            <person name="Hosaka K."/>
        </authorList>
    </citation>
    <scope>NUCLEOTIDE SEQUENCE</scope>
    <source>
        <tissue evidence="3">Young leaves</tissue>
    </source>
</reference>
<dbReference type="InterPro" id="IPR036397">
    <property type="entry name" value="RNaseH_sf"/>
</dbReference>
<dbReference type="InterPro" id="IPR025558">
    <property type="entry name" value="DUF4283"/>
</dbReference>
<evidence type="ECO:0000313" key="4">
    <source>
        <dbReference type="Proteomes" id="UP001234989"/>
    </source>
</evidence>
<protein>
    <recommendedName>
        <fullName evidence="2">Reverse transcriptase domain-containing protein</fullName>
    </recommendedName>
</protein>
<dbReference type="Pfam" id="PF13966">
    <property type="entry name" value="zf-RVT"/>
    <property type="match status" value="1"/>
</dbReference>
<accession>A0AAF0UC38</accession>
<dbReference type="SUPFAM" id="SSF53098">
    <property type="entry name" value="Ribonuclease H-like"/>
    <property type="match status" value="1"/>
</dbReference>
<dbReference type="CDD" id="cd01650">
    <property type="entry name" value="RT_nLTR_like"/>
    <property type="match status" value="1"/>
</dbReference>
<dbReference type="PANTHER" id="PTHR33116">
    <property type="entry name" value="REVERSE TRANSCRIPTASE ZINC-BINDING DOMAIN-CONTAINING PROTEIN-RELATED-RELATED"/>
    <property type="match status" value="1"/>
</dbReference>
<feature type="region of interest" description="Disordered" evidence="1">
    <location>
        <begin position="461"/>
        <end position="503"/>
    </location>
</feature>
<dbReference type="PROSITE" id="PS50878">
    <property type="entry name" value="RT_POL"/>
    <property type="match status" value="1"/>
</dbReference>
<dbReference type="InterPro" id="IPR044730">
    <property type="entry name" value="RNase_H-like_dom_plant"/>
</dbReference>
<dbReference type="InterPro" id="IPR036691">
    <property type="entry name" value="Endo/exonu/phosph_ase_sf"/>
</dbReference>
<dbReference type="Proteomes" id="UP001234989">
    <property type="component" value="Chromosome 8"/>
</dbReference>
<feature type="region of interest" description="Disordered" evidence="1">
    <location>
        <begin position="381"/>
        <end position="403"/>
    </location>
</feature>
<dbReference type="EMBL" id="CP133619">
    <property type="protein sequence ID" value="WMV43089.1"/>
    <property type="molecule type" value="Genomic_DNA"/>
</dbReference>
<feature type="compositionally biased region" description="Basic and acidic residues" evidence="1">
    <location>
        <begin position="461"/>
        <end position="483"/>
    </location>
</feature>
<feature type="region of interest" description="Disordered" evidence="1">
    <location>
        <begin position="310"/>
        <end position="336"/>
    </location>
</feature>
<evidence type="ECO:0000259" key="2">
    <source>
        <dbReference type="PROSITE" id="PS50878"/>
    </source>
</evidence>
<dbReference type="InterPro" id="IPR012337">
    <property type="entry name" value="RNaseH-like_sf"/>
</dbReference>
<dbReference type="InterPro" id="IPR026960">
    <property type="entry name" value="RVT-Znf"/>
</dbReference>
<feature type="domain" description="Reverse transcriptase" evidence="2">
    <location>
        <begin position="1048"/>
        <end position="1328"/>
    </location>
</feature>